<name>A0ABU2RPM0_9ACTN</name>
<accession>A0ABU2RPM0</accession>
<sequence length="123" mass="12995">MSISAARLSGKWEGTVSHDGEVDDYAVVFEENGSLSVVTKKSGGFGTWTATDENTLEFSFREVFNPDVGQISPNGHHAAYIQIDITAELTGDTFTGAGKAVVHGPDGVVIYATDAQTTARLVS</sequence>
<comment type="caution">
    <text evidence="1">The sequence shown here is derived from an EMBL/GenBank/DDBJ whole genome shotgun (WGS) entry which is preliminary data.</text>
</comment>
<reference evidence="2" key="1">
    <citation type="submission" date="2023-07" db="EMBL/GenBank/DDBJ databases">
        <title>30 novel species of actinomycetes from the DSMZ collection.</title>
        <authorList>
            <person name="Nouioui I."/>
        </authorList>
    </citation>
    <scope>NUCLEOTIDE SEQUENCE [LARGE SCALE GENOMIC DNA]</scope>
    <source>
        <strain evidence="2">DSM 41770</strain>
    </source>
</reference>
<evidence type="ECO:0000313" key="2">
    <source>
        <dbReference type="Proteomes" id="UP001183777"/>
    </source>
</evidence>
<dbReference type="Proteomes" id="UP001183777">
    <property type="component" value="Unassembled WGS sequence"/>
</dbReference>
<dbReference type="EMBL" id="JAVREX010000011">
    <property type="protein sequence ID" value="MDT0430596.1"/>
    <property type="molecule type" value="Genomic_DNA"/>
</dbReference>
<proteinExistence type="predicted"/>
<dbReference type="RefSeq" id="WP_311659895.1">
    <property type="nucleotide sequence ID" value="NZ_JAVREX010000011.1"/>
</dbReference>
<gene>
    <name evidence="1" type="ORF">RM649_23470</name>
</gene>
<keyword evidence="2" id="KW-1185">Reference proteome</keyword>
<protein>
    <submittedName>
        <fullName evidence="1">Dehydrogenase</fullName>
    </submittedName>
</protein>
<evidence type="ECO:0000313" key="1">
    <source>
        <dbReference type="EMBL" id="MDT0430596.1"/>
    </source>
</evidence>
<organism evidence="1 2">
    <name type="scientific">Streptomyces salyersiae</name>
    <dbReference type="NCBI Taxonomy" id="3075530"/>
    <lineage>
        <taxon>Bacteria</taxon>
        <taxon>Bacillati</taxon>
        <taxon>Actinomycetota</taxon>
        <taxon>Actinomycetes</taxon>
        <taxon>Kitasatosporales</taxon>
        <taxon>Streptomycetaceae</taxon>
        <taxon>Streptomyces</taxon>
    </lineage>
</organism>